<protein>
    <submittedName>
        <fullName evidence="2">Uncharacterized protein</fullName>
    </submittedName>
</protein>
<dbReference type="Proteomes" id="UP000193411">
    <property type="component" value="Unassembled WGS sequence"/>
</dbReference>
<gene>
    <name evidence="2" type="ORF">BCR44DRAFT_33576</name>
</gene>
<name>A0A1Y2HJI2_9FUNG</name>
<proteinExistence type="predicted"/>
<sequence>MALGGHALVELESGTHQADDESPAVSKPESEAERARIRREAMAEASQGFLGRGMLQRLSLDRLLEALPEGNENSFNLLRKRGGGMSTQADEAIAAGVDDAAEERVCWLVLPLVSFMVLCKIGSELGSGSQVQ</sequence>
<evidence type="ECO:0000313" key="2">
    <source>
        <dbReference type="EMBL" id="ORZ34757.1"/>
    </source>
</evidence>
<accession>A0A1Y2HJI2</accession>
<dbReference type="EMBL" id="MCFL01000026">
    <property type="protein sequence ID" value="ORZ34757.1"/>
    <property type="molecule type" value="Genomic_DNA"/>
</dbReference>
<evidence type="ECO:0000256" key="1">
    <source>
        <dbReference type="SAM" id="MobiDB-lite"/>
    </source>
</evidence>
<feature type="compositionally biased region" description="Basic and acidic residues" evidence="1">
    <location>
        <begin position="28"/>
        <end position="38"/>
    </location>
</feature>
<keyword evidence="3" id="KW-1185">Reference proteome</keyword>
<comment type="caution">
    <text evidence="2">The sequence shown here is derived from an EMBL/GenBank/DDBJ whole genome shotgun (WGS) entry which is preliminary data.</text>
</comment>
<evidence type="ECO:0000313" key="3">
    <source>
        <dbReference type="Proteomes" id="UP000193411"/>
    </source>
</evidence>
<dbReference type="AlphaFoldDB" id="A0A1Y2HJI2"/>
<organism evidence="2 3">
    <name type="scientific">Catenaria anguillulae PL171</name>
    <dbReference type="NCBI Taxonomy" id="765915"/>
    <lineage>
        <taxon>Eukaryota</taxon>
        <taxon>Fungi</taxon>
        <taxon>Fungi incertae sedis</taxon>
        <taxon>Blastocladiomycota</taxon>
        <taxon>Blastocladiomycetes</taxon>
        <taxon>Blastocladiales</taxon>
        <taxon>Catenariaceae</taxon>
        <taxon>Catenaria</taxon>
    </lineage>
</organism>
<feature type="region of interest" description="Disordered" evidence="1">
    <location>
        <begin position="1"/>
        <end position="38"/>
    </location>
</feature>
<reference evidence="2 3" key="1">
    <citation type="submission" date="2016-07" db="EMBL/GenBank/DDBJ databases">
        <title>Pervasive Adenine N6-methylation of Active Genes in Fungi.</title>
        <authorList>
            <consortium name="DOE Joint Genome Institute"/>
            <person name="Mondo S.J."/>
            <person name="Dannebaum R.O."/>
            <person name="Kuo R.C."/>
            <person name="Labutti K."/>
            <person name="Haridas S."/>
            <person name="Kuo A."/>
            <person name="Salamov A."/>
            <person name="Ahrendt S.R."/>
            <person name="Lipzen A."/>
            <person name="Sullivan W."/>
            <person name="Andreopoulos W.B."/>
            <person name="Clum A."/>
            <person name="Lindquist E."/>
            <person name="Daum C."/>
            <person name="Ramamoorthy G.K."/>
            <person name="Gryganskyi A."/>
            <person name="Culley D."/>
            <person name="Magnuson J.K."/>
            <person name="James T.Y."/>
            <person name="O'Malley M.A."/>
            <person name="Stajich J.E."/>
            <person name="Spatafora J.W."/>
            <person name="Visel A."/>
            <person name="Grigoriev I.V."/>
        </authorList>
    </citation>
    <scope>NUCLEOTIDE SEQUENCE [LARGE SCALE GENOMIC DNA]</scope>
    <source>
        <strain evidence="2 3">PL171</strain>
    </source>
</reference>